<evidence type="ECO:0000313" key="2">
    <source>
        <dbReference type="Proteomes" id="UP000011713"/>
    </source>
</evidence>
<accession>M4BY51</accession>
<reference evidence="2" key="1">
    <citation type="journal article" date="2010" name="Science">
        <title>Signatures of adaptation to obligate biotrophy in the Hyaloperonospora arabidopsidis genome.</title>
        <authorList>
            <person name="Baxter L."/>
            <person name="Tripathy S."/>
            <person name="Ishaque N."/>
            <person name="Boot N."/>
            <person name="Cabral A."/>
            <person name="Kemen E."/>
            <person name="Thines M."/>
            <person name="Ah-Fong A."/>
            <person name="Anderson R."/>
            <person name="Badejoko W."/>
            <person name="Bittner-Eddy P."/>
            <person name="Boore J.L."/>
            <person name="Chibucos M.C."/>
            <person name="Coates M."/>
            <person name="Dehal P."/>
            <person name="Delehaunty K."/>
            <person name="Dong S."/>
            <person name="Downton P."/>
            <person name="Dumas B."/>
            <person name="Fabro G."/>
            <person name="Fronick C."/>
            <person name="Fuerstenberg S.I."/>
            <person name="Fulton L."/>
            <person name="Gaulin E."/>
            <person name="Govers F."/>
            <person name="Hughes L."/>
            <person name="Humphray S."/>
            <person name="Jiang R.H."/>
            <person name="Judelson H."/>
            <person name="Kamoun S."/>
            <person name="Kyung K."/>
            <person name="Meijer H."/>
            <person name="Minx P."/>
            <person name="Morris P."/>
            <person name="Nelson J."/>
            <person name="Phuntumart V."/>
            <person name="Qutob D."/>
            <person name="Rehmany A."/>
            <person name="Rougon-Cardoso A."/>
            <person name="Ryden P."/>
            <person name="Torto-Alalibo T."/>
            <person name="Studholme D."/>
            <person name="Wang Y."/>
            <person name="Win J."/>
            <person name="Wood J."/>
            <person name="Clifton S.W."/>
            <person name="Rogers J."/>
            <person name="Van den Ackerveken G."/>
            <person name="Jones J.D."/>
            <person name="McDowell J.M."/>
            <person name="Beynon J."/>
            <person name="Tyler B.M."/>
        </authorList>
    </citation>
    <scope>NUCLEOTIDE SEQUENCE [LARGE SCALE GENOMIC DNA]</scope>
    <source>
        <strain evidence="2">Emoy2</strain>
    </source>
</reference>
<keyword evidence="2" id="KW-1185">Reference proteome</keyword>
<dbReference type="AlphaFoldDB" id="M4BY51"/>
<protein>
    <submittedName>
        <fullName evidence="1">Uncharacterized protein</fullName>
    </submittedName>
</protein>
<dbReference type="InParanoid" id="M4BY51"/>
<dbReference type="EMBL" id="JH598038">
    <property type="status" value="NOT_ANNOTATED_CDS"/>
    <property type="molecule type" value="Genomic_DNA"/>
</dbReference>
<dbReference type="VEuPathDB" id="FungiDB:HpaG811483"/>
<name>M4BY51_HYAAE</name>
<proteinExistence type="predicted"/>
<organism evidence="1 2">
    <name type="scientific">Hyaloperonospora arabidopsidis (strain Emoy2)</name>
    <name type="common">Downy mildew agent</name>
    <name type="synonym">Peronospora arabidopsidis</name>
    <dbReference type="NCBI Taxonomy" id="559515"/>
    <lineage>
        <taxon>Eukaryota</taxon>
        <taxon>Sar</taxon>
        <taxon>Stramenopiles</taxon>
        <taxon>Oomycota</taxon>
        <taxon>Peronosporomycetes</taxon>
        <taxon>Peronosporales</taxon>
        <taxon>Peronosporaceae</taxon>
        <taxon>Hyaloperonospora</taxon>
    </lineage>
</organism>
<dbReference type="EnsemblProtists" id="HpaT811483">
    <property type="protein sequence ID" value="HpaP811483"/>
    <property type="gene ID" value="HpaG811483"/>
</dbReference>
<reference evidence="1" key="2">
    <citation type="submission" date="2015-06" db="UniProtKB">
        <authorList>
            <consortium name="EnsemblProtists"/>
        </authorList>
    </citation>
    <scope>IDENTIFICATION</scope>
    <source>
        <strain evidence="1">Emoy2</strain>
    </source>
</reference>
<sequence>MECSHCTRAAAHILGAAAWAELDGIVAPVLRGECNFVQKCATVNIWRVAARCHKSRACFRWLSLLSSVIFHWDGKASRAGVVKQLPIAKFERNMRLLVPDRVLRPSEAESSLDGTLLQEEQNTVEVHCSSCGIDWRLGP</sequence>
<evidence type="ECO:0000313" key="1">
    <source>
        <dbReference type="EnsemblProtists" id="HpaP811483"/>
    </source>
</evidence>
<dbReference type="Proteomes" id="UP000011713">
    <property type="component" value="Unassembled WGS sequence"/>
</dbReference>
<dbReference type="HOGENOM" id="CLU_1848922_0_0_1"/>